<keyword evidence="2" id="KW-0812">Transmembrane</keyword>
<feature type="transmembrane region" description="Helical" evidence="2">
    <location>
        <begin position="209"/>
        <end position="232"/>
    </location>
</feature>
<dbReference type="Proteomes" id="UP001314263">
    <property type="component" value="Unassembled WGS sequence"/>
</dbReference>
<keyword evidence="2" id="KW-0472">Membrane</keyword>
<gene>
    <name evidence="3" type="ORF">CVIRNUC_010386</name>
</gene>
<evidence type="ECO:0000256" key="1">
    <source>
        <dbReference type="SAM" id="MobiDB-lite"/>
    </source>
</evidence>
<feature type="compositionally biased region" description="Basic and acidic residues" evidence="1">
    <location>
        <begin position="1"/>
        <end position="10"/>
    </location>
</feature>
<feature type="region of interest" description="Disordered" evidence="1">
    <location>
        <begin position="1"/>
        <end position="60"/>
    </location>
</feature>
<feature type="transmembrane region" description="Helical" evidence="2">
    <location>
        <begin position="252"/>
        <end position="272"/>
    </location>
</feature>
<keyword evidence="2" id="KW-1133">Transmembrane helix</keyword>
<evidence type="ECO:0000313" key="3">
    <source>
        <dbReference type="EMBL" id="CAK0787170.1"/>
    </source>
</evidence>
<name>A0AAV1ILR2_9CHLO</name>
<proteinExistence type="predicted"/>
<comment type="caution">
    <text evidence="3">The sequence shown here is derived from an EMBL/GenBank/DDBJ whole genome shotgun (WGS) entry which is preliminary data.</text>
</comment>
<organism evidence="3 4">
    <name type="scientific">Coccomyxa viridis</name>
    <dbReference type="NCBI Taxonomy" id="1274662"/>
    <lineage>
        <taxon>Eukaryota</taxon>
        <taxon>Viridiplantae</taxon>
        <taxon>Chlorophyta</taxon>
        <taxon>core chlorophytes</taxon>
        <taxon>Trebouxiophyceae</taxon>
        <taxon>Trebouxiophyceae incertae sedis</taxon>
        <taxon>Coccomyxaceae</taxon>
        <taxon>Coccomyxa</taxon>
    </lineage>
</organism>
<protein>
    <submittedName>
        <fullName evidence="3">Uncharacterized protein</fullName>
    </submittedName>
</protein>
<accession>A0AAV1ILR2</accession>
<evidence type="ECO:0000313" key="4">
    <source>
        <dbReference type="Proteomes" id="UP001314263"/>
    </source>
</evidence>
<feature type="transmembrane region" description="Helical" evidence="2">
    <location>
        <begin position="284"/>
        <end position="306"/>
    </location>
</feature>
<sequence length="350" mass="38240">MSELKSEPVARRTRSSGRHPAAMVDDGPKIDMDAAVNTPLPGEEPSAKRRGLGPDTISDVSSLQDYSPLAQKASMADRKAAVTDAAHRASTFLQRIAEHLPERYGPAVPSTQREAASKAILAVAFLWLLSIVVGGWLHHEIYHAMDSKALQQRLPLLWFDRALRRLGPLLPLPVVALRLASDVLVLRGEQHQLAGLQSGRLQGHYTETAVVYVGVSAVRLAVYFLHCAGVYWLLSRVGVVTAMPIQLMSDHIFLGASVVAILSAELVLLRVNLRSQRKPLPAQVLGISGLVLACAMLTLACGDMHYTARYFHERTETILGALLGLLAFQIPVAWWLLHGFTIPSRLRSTP</sequence>
<dbReference type="EMBL" id="CAUYUE010000016">
    <property type="protein sequence ID" value="CAK0787170.1"/>
    <property type="molecule type" value="Genomic_DNA"/>
</dbReference>
<dbReference type="AlphaFoldDB" id="A0AAV1ILR2"/>
<feature type="transmembrane region" description="Helical" evidence="2">
    <location>
        <begin position="318"/>
        <end position="337"/>
    </location>
</feature>
<reference evidence="3 4" key="1">
    <citation type="submission" date="2023-10" db="EMBL/GenBank/DDBJ databases">
        <authorList>
            <person name="Maclean D."/>
            <person name="Macfadyen A."/>
        </authorList>
    </citation>
    <scope>NUCLEOTIDE SEQUENCE [LARGE SCALE GENOMIC DNA]</scope>
</reference>
<evidence type="ECO:0000256" key="2">
    <source>
        <dbReference type="SAM" id="Phobius"/>
    </source>
</evidence>
<feature type="transmembrane region" description="Helical" evidence="2">
    <location>
        <begin position="119"/>
        <end position="137"/>
    </location>
</feature>
<keyword evidence="4" id="KW-1185">Reference proteome</keyword>